<proteinExistence type="inferred from homology"/>
<dbReference type="RefSeq" id="WP_078001385.1">
    <property type="nucleotide sequence ID" value="NZ_MRUL01000002.1"/>
</dbReference>
<dbReference type="STRING" id="1926881.BTJ39_03990"/>
<name>A0A1S8YQG1_9GAMM</name>
<evidence type="ECO:0000313" key="5">
    <source>
        <dbReference type="EMBL" id="OON41138.1"/>
    </source>
</evidence>
<dbReference type="OrthoDB" id="9775851at2"/>
<comment type="caution">
    <text evidence="5">The sequence shown here is derived from an EMBL/GenBank/DDBJ whole genome shotgun (WGS) entry which is preliminary data.</text>
</comment>
<dbReference type="EMBL" id="MRUL01000002">
    <property type="protein sequence ID" value="OON41138.1"/>
    <property type="molecule type" value="Genomic_DNA"/>
</dbReference>
<dbReference type="GO" id="GO:0016787">
    <property type="term" value="F:hydrolase activity"/>
    <property type="evidence" value="ECO:0007669"/>
    <property type="project" value="UniProtKB-KW"/>
</dbReference>
<evidence type="ECO:0000259" key="4">
    <source>
        <dbReference type="Pfam" id="PF00135"/>
    </source>
</evidence>
<dbReference type="AlphaFoldDB" id="A0A1S8YQG1"/>
<dbReference type="Gene3D" id="3.40.50.1820">
    <property type="entry name" value="alpha/beta hydrolase"/>
    <property type="match status" value="1"/>
</dbReference>
<evidence type="ECO:0000256" key="3">
    <source>
        <dbReference type="RuleBase" id="RU361235"/>
    </source>
</evidence>
<dbReference type="EC" id="3.1.1.-" evidence="3"/>
<dbReference type="PROSITE" id="PS00122">
    <property type="entry name" value="CARBOXYLESTERASE_B_1"/>
    <property type="match status" value="1"/>
</dbReference>
<keyword evidence="2 3" id="KW-0378">Hydrolase</keyword>
<reference evidence="5 6" key="1">
    <citation type="submission" date="2016-12" db="EMBL/GenBank/DDBJ databases">
        <title>Izhakiella australiana sp. nov. of genus Izhakiella isolated from Australian desert.</title>
        <authorList>
            <person name="Ji M."/>
        </authorList>
    </citation>
    <scope>NUCLEOTIDE SEQUENCE [LARGE SCALE GENOMIC DNA]</scope>
    <source>
        <strain evidence="5 6">D4N98</strain>
    </source>
</reference>
<dbReference type="SUPFAM" id="SSF53474">
    <property type="entry name" value="alpha/beta-Hydrolases"/>
    <property type="match status" value="1"/>
</dbReference>
<gene>
    <name evidence="5" type="ORF">BTJ39_03990</name>
</gene>
<evidence type="ECO:0000313" key="6">
    <source>
        <dbReference type="Proteomes" id="UP000190667"/>
    </source>
</evidence>
<dbReference type="InterPro" id="IPR019819">
    <property type="entry name" value="Carboxylesterase_B_CS"/>
</dbReference>
<dbReference type="InterPro" id="IPR050309">
    <property type="entry name" value="Type-B_Carboxylest/Lipase"/>
</dbReference>
<keyword evidence="6" id="KW-1185">Reference proteome</keyword>
<sequence length="509" mass="56425">MRQTRFSRIETAEGVLRGTMDDDVFVFRGIPYAAPPTGALRWRTPQAVTPWQGERDATQWGSASWQSREYCTAVGGGDPGAFSEDCLYLNLWTPELKPATPMPVMVWLHGGGFAVGSGGLPPYVGAPLAAEGVVIVTINYRLGHLGFFAHPALDAEYDGETPVNNFALLDQITALMWVQRNIEAFGGDKHNVTLFGESSGARSVLSLFASPLATGLFHKGIAQSAYALPDSTREQALEKGQRLARHFNLHNASAEQLRALPADAFWPLDRAMANGPVAISGDRVLPQPMLEVFARGLQQPLPLMVGSNSDEASVLSYFGIDPATAVSRLRDKRRLLLKLLRALYGGLYDDQALGRLLARDLTFTCMGYIMALAQHKAGIPGWRYYFDYVSENSRDIYPDGAWHGNEIPYVFNSLDNLSAEMALRPFTEGDRQMAKQVSGYWLAFARYATPFSSKLEGYVDWPAWHPGAGDLTLRIGDRGRAGCNLERRFMLRRMQIFRLLMRALVHLHH</sequence>
<feature type="domain" description="Carboxylesterase type B" evidence="4">
    <location>
        <begin position="8"/>
        <end position="464"/>
    </location>
</feature>
<dbReference type="InterPro" id="IPR019826">
    <property type="entry name" value="Carboxylesterase_B_AS"/>
</dbReference>
<dbReference type="PROSITE" id="PS00941">
    <property type="entry name" value="CARBOXYLESTERASE_B_2"/>
    <property type="match status" value="1"/>
</dbReference>
<dbReference type="InterPro" id="IPR029058">
    <property type="entry name" value="AB_hydrolase_fold"/>
</dbReference>
<protein>
    <recommendedName>
        <fullName evidence="3">Carboxylic ester hydrolase</fullName>
        <ecNumber evidence="3">3.1.1.-</ecNumber>
    </recommendedName>
</protein>
<organism evidence="5 6">
    <name type="scientific">Izhakiella australiensis</name>
    <dbReference type="NCBI Taxonomy" id="1926881"/>
    <lineage>
        <taxon>Bacteria</taxon>
        <taxon>Pseudomonadati</taxon>
        <taxon>Pseudomonadota</taxon>
        <taxon>Gammaproteobacteria</taxon>
        <taxon>Enterobacterales</taxon>
        <taxon>Erwiniaceae</taxon>
        <taxon>Izhakiella</taxon>
    </lineage>
</organism>
<evidence type="ECO:0000256" key="1">
    <source>
        <dbReference type="ARBA" id="ARBA00005964"/>
    </source>
</evidence>
<evidence type="ECO:0000256" key="2">
    <source>
        <dbReference type="ARBA" id="ARBA00022801"/>
    </source>
</evidence>
<dbReference type="Pfam" id="PF00135">
    <property type="entry name" value="COesterase"/>
    <property type="match status" value="1"/>
</dbReference>
<comment type="similarity">
    <text evidence="1 3">Belongs to the type-B carboxylesterase/lipase family.</text>
</comment>
<dbReference type="Proteomes" id="UP000190667">
    <property type="component" value="Unassembled WGS sequence"/>
</dbReference>
<dbReference type="InterPro" id="IPR002018">
    <property type="entry name" value="CarbesteraseB"/>
</dbReference>
<dbReference type="PANTHER" id="PTHR11559">
    <property type="entry name" value="CARBOXYLESTERASE"/>
    <property type="match status" value="1"/>
</dbReference>
<accession>A0A1S8YQG1</accession>